<organism evidence="1 2">
    <name type="scientific">Synechococcus phage S-SKS1</name>
    <dbReference type="NCBI Taxonomy" id="754042"/>
    <lineage>
        <taxon>Viruses</taxon>
        <taxon>Duplodnaviria</taxon>
        <taxon>Heunggongvirae</taxon>
        <taxon>Uroviricota</taxon>
        <taxon>Caudoviricetes</taxon>
        <taxon>Llyrvirus</taxon>
        <taxon>Llyrvirus SSKS1</taxon>
    </lineage>
</organism>
<sequence length="233" mass="25721">MENIPNIEIRPISISPIRSLDIPKYVIAPSRSIPTAPPVTVQLGFPIVNLPGCVESNKENNPKNTALLQDDPNGTLTFCDGSLPSFNPIDFNAEDYLQPSKAPVPPYKPPETDFKSPQIKPPTIPKTEIPVIRTEEKEDPIIEETINIVDYLPPVEAVVSTTVIAAAAASGALVARPLANLLLKLIRPVMKKVIKKVSNKFGKEEIVLSINERREIQREKTEAVRAIRKLRGR</sequence>
<dbReference type="KEGG" id="vg:15010981"/>
<dbReference type="RefSeq" id="YP_007674435.1">
    <property type="nucleotide sequence ID" value="NC_020851.1"/>
</dbReference>
<evidence type="ECO:0000313" key="1">
    <source>
        <dbReference type="EMBL" id="AGH31583.1"/>
    </source>
</evidence>
<name>M4QRU5_9CAUD</name>
<dbReference type="Proteomes" id="UP000201252">
    <property type="component" value="Segment"/>
</dbReference>
<protein>
    <submittedName>
        <fullName evidence="1">Uncharacterized protein</fullName>
    </submittedName>
</protein>
<gene>
    <name evidence="1" type="ORF">SWZG_00070</name>
</gene>
<accession>M4QRU5</accession>
<dbReference type="EMBL" id="HQ633071">
    <property type="protein sequence ID" value="AGH31583.1"/>
    <property type="molecule type" value="Genomic_DNA"/>
</dbReference>
<dbReference type="GeneID" id="15010981"/>
<reference evidence="1 2" key="1">
    <citation type="submission" date="2010-10" db="EMBL/GenBank/DDBJ databases">
        <title>The Genome Sequence of Synechococcus phage S-SKS1.</title>
        <authorList>
            <consortium name="The Broad Institute Genome Sequencing Platform"/>
            <person name="Henn M.R."/>
            <person name="Clokie M."/>
            <person name="Levin J."/>
            <person name="Malboeuf C."/>
            <person name="Casali M."/>
            <person name="Russ C."/>
            <person name="Lennon N."/>
            <person name="Chapman S.B."/>
            <person name="Erlich R."/>
            <person name="Young S.K."/>
            <person name="Yandava C."/>
            <person name="Zeng Q."/>
            <person name="Alvarado L."/>
            <person name="Anderson S."/>
            <person name="Berlin A."/>
            <person name="Chen Z."/>
            <person name="Freedman E."/>
            <person name="Gellesch M."/>
            <person name="Goldberg J."/>
            <person name="Green L."/>
            <person name="Griggs A."/>
            <person name="Gujja S."/>
            <person name="Heilman E.R."/>
            <person name="Heiman D."/>
            <person name="Hollinger A."/>
            <person name="Howarth C."/>
            <person name="Larson L."/>
            <person name="Mehta T."/>
            <person name="Pearson M."/>
            <person name="Roberts A."/>
            <person name="Ryan E."/>
            <person name="Saif S."/>
            <person name="Shea T."/>
            <person name="Shenoy N."/>
            <person name="Sisk P."/>
            <person name="Stolte C."/>
            <person name="Sykes S."/>
            <person name="White J."/>
            <person name="Haas B."/>
            <person name="Nusbaum C."/>
            <person name="Birren B."/>
        </authorList>
    </citation>
    <scope>NUCLEOTIDE SEQUENCE [LARGE SCALE GENOMIC DNA]</scope>
</reference>
<dbReference type="OrthoDB" id="9638at10239"/>
<keyword evidence="2" id="KW-1185">Reference proteome</keyword>
<proteinExistence type="predicted"/>
<evidence type="ECO:0000313" key="2">
    <source>
        <dbReference type="Proteomes" id="UP000201252"/>
    </source>
</evidence>